<dbReference type="AlphaFoldDB" id="A0A9P1JVT7"/>
<feature type="transmembrane region" description="Helical" evidence="2">
    <location>
        <begin position="48"/>
        <end position="70"/>
    </location>
</feature>
<proteinExistence type="predicted"/>
<dbReference type="Proteomes" id="UP000007319">
    <property type="component" value="Plasmid AZOBR_p1"/>
</dbReference>
<protein>
    <submittedName>
        <fullName evidence="3">Uncharacterized protein</fullName>
    </submittedName>
</protein>
<keyword evidence="4" id="KW-1185">Reference proteome</keyword>
<reference evidence="3 4" key="1">
    <citation type="journal article" date="2011" name="PLoS Genet.">
        <title>Azospirillum genomes reveal transition of bacteria from aquatic to terrestrial environments.</title>
        <authorList>
            <person name="Wisniewski-Dye F."/>
            <person name="Borziak K."/>
            <person name="Khalsa-Moyers G."/>
            <person name="Alexandre G."/>
            <person name="Sukharnikov L.O."/>
            <person name="Wuichet K."/>
            <person name="Hurst G.B."/>
            <person name="McDonald W.H."/>
            <person name="Robertson J.S."/>
            <person name="Barbe V."/>
            <person name="Calteau A."/>
            <person name="Rouy Z."/>
            <person name="Mangenot S."/>
            <person name="Prigent-Combaret C."/>
            <person name="Normand P."/>
            <person name="Boyer M."/>
            <person name="Siguier P."/>
            <person name="Dessaux Y."/>
            <person name="Elmerich C."/>
            <person name="Condemine G."/>
            <person name="Krishnen G."/>
            <person name="Kennedy I."/>
            <person name="Paterson A.H."/>
            <person name="Gonzalez V."/>
            <person name="Mavingui P."/>
            <person name="Zhulin I.B."/>
        </authorList>
    </citation>
    <scope>NUCLEOTIDE SEQUENCE [LARGE SCALE GENOMIC DNA]</scope>
    <source>
        <strain evidence="3 4">Sp245</strain>
    </source>
</reference>
<organism evidence="3 4">
    <name type="scientific">Azospirillum baldaniorum</name>
    <dbReference type="NCBI Taxonomy" id="1064539"/>
    <lineage>
        <taxon>Bacteria</taxon>
        <taxon>Pseudomonadati</taxon>
        <taxon>Pseudomonadota</taxon>
        <taxon>Alphaproteobacteria</taxon>
        <taxon>Rhodospirillales</taxon>
        <taxon>Azospirillaceae</taxon>
        <taxon>Azospirillum</taxon>
    </lineage>
</organism>
<name>A0A9P1JVT7_9PROT</name>
<sequence>MENLPQVNHGGHHGGPPAPVPAWPAAPGPSRRSEFESQTPSMGPDFRFILRVLGSHKWLIAAIVVVLTGLSPPHPNPLPGGERE</sequence>
<keyword evidence="3" id="KW-0614">Plasmid</keyword>
<dbReference type="KEGG" id="abs:AZOBR_p1120002"/>
<accession>A0A9P1JVT7</accession>
<evidence type="ECO:0000256" key="1">
    <source>
        <dbReference type="SAM" id="MobiDB-lite"/>
    </source>
</evidence>
<feature type="compositionally biased region" description="Pro residues" evidence="1">
    <location>
        <begin position="16"/>
        <end position="27"/>
    </location>
</feature>
<evidence type="ECO:0000313" key="4">
    <source>
        <dbReference type="Proteomes" id="UP000007319"/>
    </source>
</evidence>
<dbReference type="RefSeq" id="WP_014198173.1">
    <property type="nucleotide sequence ID" value="NC_016594.1"/>
</dbReference>
<evidence type="ECO:0000313" key="3">
    <source>
        <dbReference type="EMBL" id="CCD00704.1"/>
    </source>
</evidence>
<keyword evidence="2" id="KW-0812">Transmembrane</keyword>
<geneLocation type="plasmid" evidence="3 4">
    <name>AZOBR_p1</name>
</geneLocation>
<keyword evidence="2" id="KW-1133">Transmembrane helix</keyword>
<feature type="region of interest" description="Disordered" evidence="1">
    <location>
        <begin position="1"/>
        <end position="42"/>
    </location>
</feature>
<keyword evidence="2" id="KW-0472">Membrane</keyword>
<dbReference type="EMBL" id="HE577328">
    <property type="protein sequence ID" value="CCD00704.1"/>
    <property type="molecule type" value="Genomic_DNA"/>
</dbReference>
<evidence type="ECO:0000256" key="2">
    <source>
        <dbReference type="SAM" id="Phobius"/>
    </source>
</evidence>
<gene>
    <name evidence="3" type="ORF">AZOBR_p1120002</name>
</gene>